<feature type="domain" description="HTH gntR-type" evidence="4">
    <location>
        <begin position="6"/>
        <end position="74"/>
    </location>
</feature>
<sequence>MSTSQSKVYIEILRYIRAFISEKQLSYGEKIPSERELAEKLKVGRSSVREALRALELLGMIETRRGEGTFLKDFREHNLIEVLGTFILEDSKAIDDIIEMNDLLERNALLLILSIDEEQTLKLLREKLHNGMMSRYEFMKELMVLADNHLLYRIWNVLNEYVYFVHKGNDEIYYTKKNGEKLISALIEKDQVEVYRIYESVSLKENVE</sequence>
<dbReference type="Gene3D" id="1.10.10.10">
    <property type="entry name" value="Winged helix-like DNA-binding domain superfamily/Winged helix DNA-binding domain"/>
    <property type="match status" value="1"/>
</dbReference>
<keyword evidence="1" id="KW-0805">Transcription regulation</keyword>
<evidence type="ECO:0000259" key="4">
    <source>
        <dbReference type="PROSITE" id="PS50949"/>
    </source>
</evidence>
<keyword evidence="6" id="KW-1185">Reference proteome</keyword>
<organism evidence="5 6">
    <name type="scientific">Metabacillus halosaccharovorans</name>
    <dbReference type="NCBI Taxonomy" id="930124"/>
    <lineage>
        <taxon>Bacteria</taxon>
        <taxon>Bacillati</taxon>
        <taxon>Bacillota</taxon>
        <taxon>Bacilli</taxon>
        <taxon>Bacillales</taxon>
        <taxon>Bacillaceae</taxon>
        <taxon>Metabacillus</taxon>
    </lineage>
</organism>
<dbReference type="CDD" id="cd07377">
    <property type="entry name" value="WHTH_GntR"/>
    <property type="match status" value="1"/>
</dbReference>
<gene>
    <name evidence="5" type="ORF">OIH86_24570</name>
</gene>
<dbReference type="InterPro" id="IPR036390">
    <property type="entry name" value="WH_DNA-bd_sf"/>
</dbReference>
<accession>A0ABT3DPK9</accession>
<reference evidence="5 6" key="1">
    <citation type="submission" date="2022-10" db="EMBL/GenBank/DDBJ databases">
        <title>Draft genome assembly of moderately radiation resistant bacterium Metabacillus halosaccharovorans.</title>
        <authorList>
            <person name="Pal S."/>
            <person name="Gopinathan A."/>
        </authorList>
    </citation>
    <scope>NUCLEOTIDE SEQUENCE [LARGE SCALE GENOMIC DNA]</scope>
    <source>
        <strain evidence="5 6">VITHBRA001</strain>
    </source>
</reference>
<evidence type="ECO:0000313" key="5">
    <source>
        <dbReference type="EMBL" id="MCV9888834.1"/>
    </source>
</evidence>
<evidence type="ECO:0000313" key="6">
    <source>
        <dbReference type="Proteomes" id="UP001526147"/>
    </source>
</evidence>
<dbReference type="InterPro" id="IPR036388">
    <property type="entry name" value="WH-like_DNA-bd_sf"/>
</dbReference>
<dbReference type="Proteomes" id="UP001526147">
    <property type="component" value="Unassembled WGS sequence"/>
</dbReference>
<name>A0ABT3DPK9_9BACI</name>
<keyword evidence="3" id="KW-0804">Transcription</keyword>
<keyword evidence="2" id="KW-0238">DNA-binding</keyword>
<evidence type="ECO:0000256" key="2">
    <source>
        <dbReference type="ARBA" id="ARBA00023125"/>
    </source>
</evidence>
<evidence type="ECO:0000256" key="1">
    <source>
        <dbReference type="ARBA" id="ARBA00023015"/>
    </source>
</evidence>
<dbReference type="PRINTS" id="PR00035">
    <property type="entry name" value="HTHGNTR"/>
</dbReference>
<dbReference type="PROSITE" id="PS50949">
    <property type="entry name" value="HTH_GNTR"/>
    <property type="match status" value="1"/>
</dbReference>
<dbReference type="SMART" id="SM00345">
    <property type="entry name" value="HTH_GNTR"/>
    <property type="match status" value="1"/>
</dbReference>
<dbReference type="PANTHER" id="PTHR43537:SF54">
    <property type="entry name" value="TRANSCRIPTIONAL REGULATOR, GNTR FAMILY"/>
    <property type="match status" value="1"/>
</dbReference>
<dbReference type="InterPro" id="IPR000524">
    <property type="entry name" value="Tscrpt_reg_HTH_GntR"/>
</dbReference>
<dbReference type="Pfam" id="PF00392">
    <property type="entry name" value="GntR"/>
    <property type="match status" value="1"/>
</dbReference>
<protein>
    <submittedName>
        <fullName evidence="5">GntR family transcriptional regulator</fullName>
    </submittedName>
</protein>
<dbReference type="SUPFAM" id="SSF46785">
    <property type="entry name" value="Winged helix' DNA-binding domain"/>
    <property type="match status" value="1"/>
</dbReference>
<evidence type="ECO:0000256" key="3">
    <source>
        <dbReference type="ARBA" id="ARBA00023163"/>
    </source>
</evidence>
<dbReference type="RefSeq" id="WP_264144869.1">
    <property type="nucleotide sequence ID" value="NZ_JAOYEY010000052.1"/>
</dbReference>
<dbReference type="EMBL" id="JAOYEY010000052">
    <property type="protein sequence ID" value="MCV9888834.1"/>
    <property type="molecule type" value="Genomic_DNA"/>
</dbReference>
<comment type="caution">
    <text evidence="5">The sequence shown here is derived from an EMBL/GenBank/DDBJ whole genome shotgun (WGS) entry which is preliminary data.</text>
</comment>
<dbReference type="PANTHER" id="PTHR43537">
    <property type="entry name" value="TRANSCRIPTIONAL REGULATOR, GNTR FAMILY"/>
    <property type="match status" value="1"/>
</dbReference>
<proteinExistence type="predicted"/>